<dbReference type="EMBL" id="BARU01001235">
    <property type="protein sequence ID" value="GAH30325.1"/>
    <property type="molecule type" value="Genomic_DNA"/>
</dbReference>
<accession>X1FCP3</accession>
<keyword evidence="1" id="KW-0378">Hydrolase</keyword>
<dbReference type="Pfam" id="PF02834">
    <property type="entry name" value="LigT_PEase"/>
    <property type="match status" value="2"/>
</dbReference>
<evidence type="ECO:0000313" key="3">
    <source>
        <dbReference type="EMBL" id="GAH30325.1"/>
    </source>
</evidence>
<dbReference type="SUPFAM" id="SSF55144">
    <property type="entry name" value="LigT-like"/>
    <property type="match status" value="1"/>
</dbReference>
<dbReference type="GO" id="GO:0004113">
    <property type="term" value="F:2',3'-cyclic-nucleotide 3'-phosphodiesterase activity"/>
    <property type="evidence" value="ECO:0007669"/>
    <property type="project" value="InterPro"/>
</dbReference>
<dbReference type="Gene3D" id="3.90.1140.10">
    <property type="entry name" value="Cyclic phosphodiesterase"/>
    <property type="match status" value="1"/>
</dbReference>
<dbReference type="HAMAP" id="MF_01940">
    <property type="entry name" value="RNA_CPDase"/>
    <property type="match status" value="1"/>
</dbReference>
<proteinExistence type="inferred from homology"/>
<dbReference type="InterPro" id="IPR004175">
    <property type="entry name" value="RNA_CPDase"/>
</dbReference>
<name>X1FCP3_9ZZZZ</name>
<protein>
    <recommendedName>
        <fullName evidence="2">Phosphoesterase HXTX domain-containing protein</fullName>
    </recommendedName>
</protein>
<evidence type="ECO:0000256" key="1">
    <source>
        <dbReference type="ARBA" id="ARBA00022801"/>
    </source>
</evidence>
<dbReference type="InterPro" id="IPR014051">
    <property type="entry name" value="Phosphoesterase_HXTX"/>
</dbReference>
<comment type="caution">
    <text evidence="3">The sequence shown here is derived from an EMBL/GenBank/DDBJ whole genome shotgun (WGS) entry which is preliminary data.</text>
</comment>
<dbReference type="PANTHER" id="PTHR35561:SF1">
    <property type="entry name" value="RNA 2',3'-CYCLIC PHOSPHODIESTERASE"/>
    <property type="match status" value="1"/>
</dbReference>
<reference evidence="3" key="1">
    <citation type="journal article" date="2014" name="Front. Microbiol.">
        <title>High frequency of phylogenetically diverse reductive dehalogenase-homologous genes in deep subseafloor sedimentary metagenomes.</title>
        <authorList>
            <person name="Kawai M."/>
            <person name="Futagami T."/>
            <person name="Toyoda A."/>
            <person name="Takaki Y."/>
            <person name="Nishi S."/>
            <person name="Hori S."/>
            <person name="Arai W."/>
            <person name="Tsubouchi T."/>
            <person name="Morono Y."/>
            <person name="Uchiyama I."/>
            <person name="Ito T."/>
            <person name="Fujiyama A."/>
            <person name="Inagaki F."/>
            <person name="Takami H."/>
        </authorList>
    </citation>
    <scope>NUCLEOTIDE SEQUENCE</scope>
    <source>
        <strain evidence="3">Expedition CK06-06</strain>
    </source>
</reference>
<dbReference type="AlphaFoldDB" id="X1FCP3"/>
<dbReference type="GO" id="GO:0008664">
    <property type="term" value="F:RNA 2',3'-cyclic 3'-phosphodiesterase activity"/>
    <property type="evidence" value="ECO:0007669"/>
    <property type="project" value="InterPro"/>
</dbReference>
<gene>
    <name evidence="3" type="ORF">S03H2_03358</name>
</gene>
<feature type="domain" description="Phosphoesterase HXTX" evidence="2">
    <location>
        <begin position="99"/>
        <end position="183"/>
    </location>
</feature>
<feature type="non-terminal residue" evidence="3">
    <location>
        <position position="185"/>
    </location>
</feature>
<dbReference type="InterPro" id="IPR009097">
    <property type="entry name" value="Cyclic_Pdiesterase"/>
</dbReference>
<sequence length="185" mass="21121">MEQVRSFIAIELPDELKLGLAQLEAQLKMSKQPWVKWVDPYSIHLTLKFLGSIAVDRISKITRAMEEAIQGISPFRLEVKDLGVFPSWKRVQVIWVGISGEVDKLSQLQRHLESNLARLGFAPESRPFTPHLTLARLRNRASLDERQSFGQLIASTRFEATYTIKVDAISLMRSQLTREGAIYSR</sequence>
<dbReference type="NCBIfam" id="TIGR02258">
    <property type="entry name" value="2_5_ligase"/>
    <property type="match status" value="1"/>
</dbReference>
<dbReference type="PANTHER" id="PTHR35561">
    <property type="entry name" value="RNA 2',3'-CYCLIC PHOSPHODIESTERASE"/>
    <property type="match status" value="1"/>
</dbReference>
<organism evidence="3">
    <name type="scientific">marine sediment metagenome</name>
    <dbReference type="NCBI Taxonomy" id="412755"/>
    <lineage>
        <taxon>unclassified sequences</taxon>
        <taxon>metagenomes</taxon>
        <taxon>ecological metagenomes</taxon>
    </lineage>
</organism>
<feature type="domain" description="Phosphoesterase HXTX" evidence="2">
    <location>
        <begin position="10"/>
        <end position="95"/>
    </location>
</feature>
<evidence type="ECO:0000259" key="2">
    <source>
        <dbReference type="Pfam" id="PF02834"/>
    </source>
</evidence>